<organism evidence="2 3">
    <name type="scientific">Quercus rubra</name>
    <name type="common">Northern red oak</name>
    <name type="synonym">Quercus borealis</name>
    <dbReference type="NCBI Taxonomy" id="3512"/>
    <lineage>
        <taxon>Eukaryota</taxon>
        <taxon>Viridiplantae</taxon>
        <taxon>Streptophyta</taxon>
        <taxon>Embryophyta</taxon>
        <taxon>Tracheophyta</taxon>
        <taxon>Spermatophyta</taxon>
        <taxon>Magnoliopsida</taxon>
        <taxon>eudicotyledons</taxon>
        <taxon>Gunneridae</taxon>
        <taxon>Pentapetalae</taxon>
        <taxon>rosids</taxon>
        <taxon>fabids</taxon>
        <taxon>Fagales</taxon>
        <taxon>Fagaceae</taxon>
        <taxon>Quercus</taxon>
    </lineage>
</organism>
<reference evidence="2 3" key="1">
    <citation type="journal article" date="2023" name="G3 (Bethesda)">
        <title>A haplotype-resolved chromosome-scale genome for Quercus rubra L. provides insights into the genetics of adaptive traits for red oak species.</title>
        <authorList>
            <person name="Kapoor B."/>
            <person name="Jenkins J."/>
            <person name="Schmutz J."/>
            <person name="Zhebentyayeva T."/>
            <person name="Kuelheim C."/>
            <person name="Coggeshall M."/>
            <person name="Heim C."/>
            <person name="Lasky J.R."/>
            <person name="Leites L."/>
            <person name="Islam-Faridi N."/>
            <person name="Romero-Severson J."/>
            <person name="DeLeo V.L."/>
            <person name="Lucas S.M."/>
            <person name="Lazic D."/>
            <person name="Gailing O."/>
            <person name="Carlson J."/>
            <person name="Staton M."/>
        </authorList>
    </citation>
    <scope>NUCLEOTIDE SEQUENCE [LARGE SCALE GENOMIC DNA]</scope>
    <source>
        <strain evidence="2">Pseudo-F2</strain>
    </source>
</reference>
<dbReference type="EMBL" id="JAXUIC010000003">
    <property type="protein sequence ID" value="KAK4598681.1"/>
    <property type="molecule type" value="Genomic_DNA"/>
</dbReference>
<evidence type="ECO:0000313" key="3">
    <source>
        <dbReference type="Proteomes" id="UP001324115"/>
    </source>
</evidence>
<gene>
    <name evidence="2" type="ORF">RGQ29_015938</name>
</gene>
<proteinExistence type="predicted"/>
<dbReference type="PANTHER" id="PTHR33116:SF86">
    <property type="entry name" value="REVERSE TRANSCRIPTASE DOMAIN-CONTAINING PROTEIN"/>
    <property type="match status" value="1"/>
</dbReference>
<dbReference type="Pfam" id="PF13966">
    <property type="entry name" value="zf-RVT"/>
    <property type="match status" value="1"/>
</dbReference>
<name>A0AAN7FWL0_QUERU</name>
<dbReference type="AlphaFoldDB" id="A0AAN7FWL0"/>
<keyword evidence="3" id="KW-1185">Reference proteome</keyword>
<dbReference type="Proteomes" id="UP001324115">
    <property type="component" value="Unassembled WGS sequence"/>
</dbReference>
<feature type="domain" description="Reverse transcriptase zinc-binding" evidence="1">
    <location>
        <begin position="262"/>
        <end position="353"/>
    </location>
</feature>
<sequence>MVKECQVSIARSLNVNLIQHPNKYLGINFKLKRNRITDFQFLIDKLHSKLQGWKSRLLSQASRNKMDAIVRSFWWGHETGEKKLHLINWNKICKPKRLGGGGEGIGIKKFSPMNQALLEKQYWRLINSPQSLLARTFKAKYHPNESLQGHTPKAHHSWVWKNIVQQGDPLLREGKWLVGNGFDIPFTDPNWSPNLRDSSSLPFLQTDTIGDLINHNSRSWKVDLIRRLYHHPKVVNILQMHISKINDSKDRLLWKYLRDGNYSTKRAYELLTKDFLGSQKFQQEMKIWIAIWKALVPLRITNFVWELLHDSLPTMTTLHSRGMRNDDICPLCNAEEETPTHLFLFCSFSRACWFGSDLGLHTSNITNVSVQS</sequence>
<dbReference type="InterPro" id="IPR026960">
    <property type="entry name" value="RVT-Znf"/>
</dbReference>
<evidence type="ECO:0000313" key="2">
    <source>
        <dbReference type="EMBL" id="KAK4598681.1"/>
    </source>
</evidence>
<accession>A0AAN7FWL0</accession>
<evidence type="ECO:0000259" key="1">
    <source>
        <dbReference type="Pfam" id="PF13966"/>
    </source>
</evidence>
<comment type="caution">
    <text evidence="2">The sequence shown here is derived from an EMBL/GenBank/DDBJ whole genome shotgun (WGS) entry which is preliminary data.</text>
</comment>
<dbReference type="PANTHER" id="PTHR33116">
    <property type="entry name" value="REVERSE TRANSCRIPTASE ZINC-BINDING DOMAIN-CONTAINING PROTEIN-RELATED-RELATED"/>
    <property type="match status" value="1"/>
</dbReference>
<protein>
    <recommendedName>
        <fullName evidence="1">Reverse transcriptase zinc-binding domain-containing protein</fullName>
    </recommendedName>
</protein>